<feature type="transmembrane region" description="Helical" evidence="1">
    <location>
        <begin position="113"/>
        <end position="132"/>
    </location>
</feature>
<organism evidence="2 3">
    <name type="scientific">Pseudohalocynthiibacter aestuariivivens</name>
    <dbReference type="NCBI Taxonomy" id="1591409"/>
    <lineage>
        <taxon>Bacteria</taxon>
        <taxon>Pseudomonadati</taxon>
        <taxon>Pseudomonadota</taxon>
        <taxon>Alphaproteobacteria</taxon>
        <taxon>Rhodobacterales</taxon>
        <taxon>Paracoccaceae</taxon>
        <taxon>Pseudohalocynthiibacter</taxon>
    </lineage>
</organism>
<comment type="caution">
    <text evidence="2">The sequence shown here is derived from an EMBL/GenBank/DDBJ whole genome shotgun (WGS) entry which is preliminary data.</text>
</comment>
<dbReference type="EMBL" id="JBHMEA010000044">
    <property type="protein sequence ID" value="MFB9232937.1"/>
    <property type="molecule type" value="Genomic_DNA"/>
</dbReference>
<evidence type="ECO:0000256" key="1">
    <source>
        <dbReference type="SAM" id="Phobius"/>
    </source>
</evidence>
<evidence type="ECO:0000313" key="3">
    <source>
        <dbReference type="Proteomes" id="UP001589683"/>
    </source>
</evidence>
<keyword evidence="1" id="KW-0472">Membrane</keyword>
<reference evidence="2 3" key="1">
    <citation type="submission" date="2024-09" db="EMBL/GenBank/DDBJ databases">
        <authorList>
            <person name="Sun Q."/>
            <person name="Mori K."/>
        </authorList>
    </citation>
    <scope>NUCLEOTIDE SEQUENCE [LARGE SCALE GENOMIC DNA]</scope>
    <source>
        <strain evidence="2 3">CECT 8726</strain>
    </source>
</reference>
<feature type="transmembrane region" description="Helical" evidence="1">
    <location>
        <begin position="6"/>
        <end position="24"/>
    </location>
</feature>
<keyword evidence="3" id="KW-1185">Reference proteome</keyword>
<feature type="transmembrane region" description="Helical" evidence="1">
    <location>
        <begin position="144"/>
        <end position="166"/>
    </location>
</feature>
<feature type="transmembrane region" description="Helical" evidence="1">
    <location>
        <begin position="78"/>
        <end position="101"/>
    </location>
</feature>
<evidence type="ECO:0008006" key="4">
    <source>
        <dbReference type="Google" id="ProtNLM"/>
    </source>
</evidence>
<evidence type="ECO:0000313" key="2">
    <source>
        <dbReference type="EMBL" id="MFB9232937.1"/>
    </source>
</evidence>
<accession>A0ABV5JHI6</accession>
<proteinExistence type="predicted"/>
<dbReference type="RefSeq" id="WP_213887060.1">
    <property type="nucleotide sequence ID" value="NZ_JAGFNU010000001.1"/>
</dbReference>
<name>A0ABV5JHI6_9RHOB</name>
<feature type="transmembrane region" description="Helical" evidence="1">
    <location>
        <begin position="45"/>
        <end position="66"/>
    </location>
</feature>
<sequence length="174" mass="19521">MLAVSIAYILAFFLTHYLFYPLQLKIIPEFDSLANLLYLPHGVRVLAAWLLGWRSVVAIAAGAFVSQNLLFEQPIWDFNFFGVFFIGIVVAPLAFSLLKFAKFDASAREENPPCWQCVMVVGIFASLLNALLANLVLGTLTIDFLGYLVGDVSGLFFLVLILMLVFRQMRAWGY</sequence>
<keyword evidence="1" id="KW-1133">Transmembrane helix</keyword>
<gene>
    <name evidence="2" type="ORF">ACFFUT_14180</name>
</gene>
<protein>
    <recommendedName>
        <fullName evidence="4">MASE1 domain-containing protein</fullName>
    </recommendedName>
</protein>
<dbReference type="Proteomes" id="UP001589683">
    <property type="component" value="Unassembled WGS sequence"/>
</dbReference>
<keyword evidence="1" id="KW-0812">Transmembrane</keyword>